<dbReference type="HOGENOM" id="CLU_2623706_0_0_1"/>
<name>L8X002_THACA</name>
<comment type="caution">
    <text evidence="1">The sequence shown here is derived from an EMBL/GenBank/DDBJ whole genome shotgun (WGS) entry which is preliminary data.</text>
</comment>
<proteinExistence type="predicted"/>
<dbReference type="EMBL" id="AFRT01000520">
    <property type="protein sequence ID" value="ELU43656.1"/>
    <property type="molecule type" value="Genomic_DNA"/>
</dbReference>
<dbReference type="Proteomes" id="UP000011668">
    <property type="component" value="Unassembled WGS sequence"/>
</dbReference>
<protein>
    <submittedName>
        <fullName evidence="1">Uncharacterized protein</fullName>
    </submittedName>
</protein>
<evidence type="ECO:0000313" key="2">
    <source>
        <dbReference type="Proteomes" id="UP000011668"/>
    </source>
</evidence>
<organism evidence="1 2">
    <name type="scientific">Thanatephorus cucumeris (strain AG1-IA)</name>
    <name type="common">Rice sheath blight fungus</name>
    <name type="synonym">Rhizoctonia solani</name>
    <dbReference type="NCBI Taxonomy" id="983506"/>
    <lineage>
        <taxon>Eukaryota</taxon>
        <taxon>Fungi</taxon>
        <taxon>Dikarya</taxon>
        <taxon>Basidiomycota</taxon>
        <taxon>Agaricomycotina</taxon>
        <taxon>Agaricomycetes</taxon>
        <taxon>Cantharellales</taxon>
        <taxon>Ceratobasidiaceae</taxon>
        <taxon>Rhizoctonia</taxon>
        <taxon>Rhizoctonia solani AG-1</taxon>
    </lineage>
</organism>
<dbReference type="AlphaFoldDB" id="L8X002"/>
<accession>L8X002</accession>
<reference evidence="1 2" key="1">
    <citation type="journal article" date="2013" name="Nat. Commun.">
        <title>The evolution and pathogenic mechanisms of the rice sheath blight pathogen.</title>
        <authorList>
            <person name="Zheng A."/>
            <person name="Lin R."/>
            <person name="Xu L."/>
            <person name="Qin P."/>
            <person name="Tang C."/>
            <person name="Ai P."/>
            <person name="Zhang D."/>
            <person name="Liu Y."/>
            <person name="Sun Z."/>
            <person name="Feng H."/>
            <person name="Wang Y."/>
            <person name="Chen Y."/>
            <person name="Liang X."/>
            <person name="Fu R."/>
            <person name="Li Q."/>
            <person name="Zhang J."/>
            <person name="Yu X."/>
            <person name="Xie Z."/>
            <person name="Ding L."/>
            <person name="Guan P."/>
            <person name="Tang J."/>
            <person name="Liang Y."/>
            <person name="Wang S."/>
            <person name="Deng Q."/>
            <person name="Li S."/>
            <person name="Zhu J."/>
            <person name="Wang L."/>
            <person name="Liu H."/>
            <person name="Li P."/>
        </authorList>
    </citation>
    <scope>NUCLEOTIDE SEQUENCE [LARGE SCALE GENOMIC DNA]</scope>
    <source>
        <strain evidence="2">AG-1 IA</strain>
    </source>
</reference>
<gene>
    <name evidence="1" type="ORF">AG1IA_02309</name>
</gene>
<sequence>MYVNDGIILRPTSLFNPGAWDSLYIDVAKHITAESLSSLNSIELQLSLRGYGFVQFVKILQMSSVTVMRDKKVKKYNI</sequence>
<keyword evidence="2" id="KW-1185">Reference proteome</keyword>
<evidence type="ECO:0000313" key="1">
    <source>
        <dbReference type="EMBL" id="ELU43656.1"/>
    </source>
</evidence>